<comment type="similarity">
    <text evidence="5 12">In the C-terminal section; belongs to the HTP reductase family.</text>
</comment>
<reference evidence="14 15" key="1">
    <citation type="submission" date="2023-05" db="EMBL/GenBank/DDBJ databases">
        <title>Novel species of genus Flectobacillus isolated from stream in China.</title>
        <authorList>
            <person name="Lu H."/>
        </authorList>
    </citation>
    <scope>NUCLEOTIDE SEQUENCE [LARGE SCALE GENOMIC DNA]</scope>
    <source>
        <strain evidence="14 15">KCTC 42575</strain>
    </source>
</reference>
<evidence type="ECO:0000259" key="13">
    <source>
        <dbReference type="PROSITE" id="PS51747"/>
    </source>
</evidence>
<dbReference type="InterPro" id="IPR016193">
    <property type="entry name" value="Cytidine_deaminase-like"/>
</dbReference>
<comment type="caution">
    <text evidence="14">The sequence shown here is derived from an EMBL/GenBank/DDBJ whole genome shotgun (WGS) entry which is preliminary data.</text>
</comment>
<dbReference type="SUPFAM" id="SSF53927">
    <property type="entry name" value="Cytidine deaminase-like"/>
    <property type="match status" value="1"/>
</dbReference>
<feature type="domain" description="CMP/dCMP-type deaminase" evidence="13">
    <location>
        <begin position="11"/>
        <end position="135"/>
    </location>
</feature>
<proteinExistence type="inferred from homology"/>
<evidence type="ECO:0000256" key="5">
    <source>
        <dbReference type="ARBA" id="ARBA00007417"/>
    </source>
</evidence>
<keyword evidence="6 12" id="KW-0686">Riboflavin biosynthesis</keyword>
<evidence type="ECO:0000256" key="7">
    <source>
        <dbReference type="ARBA" id="ARBA00022723"/>
    </source>
</evidence>
<dbReference type="EC" id="1.1.1.193" evidence="12"/>
<dbReference type="CDD" id="cd01284">
    <property type="entry name" value="Riboflavin_deaminase-reductase"/>
    <property type="match status" value="1"/>
</dbReference>
<comment type="catalytic activity">
    <reaction evidence="12">
        <text>5-amino-6-(5-phospho-D-ribitylamino)uracil + NADP(+) = 5-amino-6-(5-phospho-D-ribosylamino)uracil + NADPH + H(+)</text>
        <dbReference type="Rhea" id="RHEA:17845"/>
        <dbReference type="ChEBI" id="CHEBI:15378"/>
        <dbReference type="ChEBI" id="CHEBI:57783"/>
        <dbReference type="ChEBI" id="CHEBI:58349"/>
        <dbReference type="ChEBI" id="CHEBI:58421"/>
        <dbReference type="ChEBI" id="CHEBI:58453"/>
        <dbReference type="EC" id="1.1.1.193"/>
    </reaction>
</comment>
<comment type="pathway">
    <text evidence="3 12">Cofactor biosynthesis; riboflavin biosynthesis; 5-amino-6-(D-ribitylamino)uracil from GTP: step 3/4.</text>
</comment>
<evidence type="ECO:0000313" key="15">
    <source>
        <dbReference type="Proteomes" id="UP001236507"/>
    </source>
</evidence>
<dbReference type="PROSITE" id="PS00903">
    <property type="entry name" value="CYT_DCMP_DEAMINASES_1"/>
    <property type="match status" value="1"/>
</dbReference>
<evidence type="ECO:0000256" key="9">
    <source>
        <dbReference type="ARBA" id="ARBA00022857"/>
    </source>
</evidence>
<dbReference type="InterPro" id="IPR050765">
    <property type="entry name" value="Riboflavin_Biosynth_HTPR"/>
</dbReference>
<dbReference type="PIRSF" id="PIRSF006769">
    <property type="entry name" value="RibD"/>
    <property type="match status" value="1"/>
</dbReference>
<dbReference type="InterPro" id="IPR002734">
    <property type="entry name" value="RibDG_C"/>
</dbReference>
<keyword evidence="10 12" id="KW-0560">Oxidoreductase</keyword>
<evidence type="ECO:0000256" key="10">
    <source>
        <dbReference type="ARBA" id="ARBA00023002"/>
    </source>
</evidence>
<dbReference type="Pfam" id="PF00383">
    <property type="entry name" value="dCMP_cyt_deam_1"/>
    <property type="match status" value="1"/>
</dbReference>
<evidence type="ECO:0000256" key="2">
    <source>
        <dbReference type="ARBA" id="ARBA00004882"/>
    </source>
</evidence>
<dbReference type="NCBIfam" id="TIGR00326">
    <property type="entry name" value="eubact_ribD"/>
    <property type="match status" value="1"/>
</dbReference>
<dbReference type="InterPro" id="IPR004794">
    <property type="entry name" value="Eubact_RibD"/>
</dbReference>
<dbReference type="InterPro" id="IPR024072">
    <property type="entry name" value="DHFR-like_dom_sf"/>
</dbReference>
<evidence type="ECO:0000256" key="8">
    <source>
        <dbReference type="ARBA" id="ARBA00022833"/>
    </source>
</evidence>
<sequence>MSKNNHVLNDAQIKAFMQRALDLAQLGAGNVSPNPMVGCVIVHQGKIIGEGWHQRYGHWHAEVNAVADVKDQSLLPESEVFVTLEPCSHFGKTPPCADLLVKHQVRRVYICNDDPNPLVAGKGIQKLRDAGIEVISGVLEKKGRVLNRRFFTFFEKKRPYIILKWAESTNGKIALPNFQAVQISNALSRRWTHRLRSEEDAIMVGTRTAQYDNPSLNTRFWTGKNPIRVLIDKHLQVAEDSAIYVGTTPTICYNSIKSEQKGHISYVQMNSENSWLPMILDDLYQRKIQSVIVEGGTALLQSCIDSHLWDEAYRWISPQAIGEGIAAPILTEGLVDRKEIGDNSLWRYSIEQ</sequence>
<name>A0ABT6YCU5_9BACT</name>
<gene>
    <name evidence="14" type="primary">ribD</name>
    <name evidence="14" type="ORF">QM524_19470</name>
</gene>
<evidence type="ECO:0000313" key="14">
    <source>
        <dbReference type="EMBL" id="MDI9861409.1"/>
    </source>
</evidence>
<dbReference type="SUPFAM" id="SSF53597">
    <property type="entry name" value="Dihydrofolate reductase-like"/>
    <property type="match status" value="1"/>
</dbReference>
<dbReference type="EMBL" id="JASHIF010000019">
    <property type="protein sequence ID" value="MDI9861409.1"/>
    <property type="molecule type" value="Genomic_DNA"/>
</dbReference>
<dbReference type="GO" id="GO:0008835">
    <property type="term" value="F:diaminohydroxyphosphoribosylaminopyrimidine deaminase activity"/>
    <property type="evidence" value="ECO:0007669"/>
    <property type="project" value="UniProtKB-EC"/>
</dbReference>
<evidence type="ECO:0000256" key="11">
    <source>
        <dbReference type="ARBA" id="ARBA00023268"/>
    </source>
</evidence>
<keyword evidence="15" id="KW-1185">Reference proteome</keyword>
<comment type="cofactor">
    <cofactor evidence="12">
        <name>Zn(2+)</name>
        <dbReference type="ChEBI" id="CHEBI:29105"/>
    </cofactor>
    <text evidence="12">Binds 1 zinc ion.</text>
</comment>
<dbReference type="Gene3D" id="3.40.430.10">
    <property type="entry name" value="Dihydrofolate Reductase, subunit A"/>
    <property type="match status" value="1"/>
</dbReference>
<dbReference type="Gene3D" id="3.40.140.10">
    <property type="entry name" value="Cytidine Deaminase, domain 2"/>
    <property type="match status" value="1"/>
</dbReference>
<keyword evidence="12 14" id="KW-0378">Hydrolase</keyword>
<comment type="pathway">
    <text evidence="2 12">Cofactor biosynthesis; riboflavin biosynthesis; 5-amino-6-(D-ribitylamino)uracil from GTP: step 2/4.</text>
</comment>
<dbReference type="PROSITE" id="PS51747">
    <property type="entry name" value="CYT_DCMP_DEAMINASES_2"/>
    <property type="match status" value="1"/>
</dbReference>
<dbReference type="EC" id="3.5.4.26" evidence="12"/>
<comment type="function">
    <text evidence="1 12">Converts 2,5-diamino-6-(ribosylamino)-4(3h)-pyrimidinone 5'-phosphate into 5-amino-6-(ribosylamino)-2,4(1h,3h)-pyrimidinedione 5'-phosphate.</text>
</comment>
<keyword evidence="8 12" id="KW-0862">Zinc</keyword>
<evidence type="ECO:0000256" key="4">
    <source>
        <dbReference type="ARBA" id="ARBA00005259"/>
    </source>
</evidence>
<keyword evidence="11" id="KW-0511">Multifunctional enzyme</keyword>
<keyword evidence="9 12" id="KW-0521">NADP</keyword>
<dbReference type="InterPro" id="IPR002125">
    <property type="entry name" value="CMP_dCMP_dom"/>
</dbReference>
<keyword evidence="7 12" id="KW-0479">Metal-binding</keyword>
<evidence type="ECO:0000256" key="12">
    <source>
        <dbReference type="PIRNR" id="PIRNR006769"/>
    </source>
</evidence>
<dbReference type="GO" id="GO:0008703">
    <property type="term" value="F:5-amino-6-(5-phosphoribosylamino)uracil reductase activity"/>
    <property type="evidence" value="ECO:0007669"/>
    <property type="project" value="UniProtKB-EC"/>
</dbReference>
<evidence type="ECO:0000256" key="3">
    <source>
        <dbReference type="ARBA" id="ARBA00004910"/>
    </source>
</evidence>
<organism evidence="14 15">
    <name type="scientific">Flectobacillus roseus</name>
    <dbReference type="NCBI Taxonomy" id="502259"/>
    <lineage>
        <taxon>Bacteria</taxon>
        <taxon>Pseudomonadati</taxon>
        <taxon>Bacteroidota</taxon>
        <taxon>Cytophagia</taxon>
        <taxon>Cytophagales</taxon>
        <taxon>Flectobacillaceae</taxon>
        <taxon>Flectobacillus</taxon>
    </lineage>
</organism>
<comment type="catalytic activity">
    <reaction evidence="12">
        <text>2,5-diamino-6-hydroxy-4-(5-phosphoribosylamino)-pyrimidine + H2O + H(+) = 5-amino-6-(5-phospho-D-ribosylamino)uracil + NH4(+)</text>
        <dbReference type="Rhea" id="RHEA:21868"/>
        <dbReference type="ChEBI" id="CHEBI:15377"/>
        <dbReference type="ChEBI" id="CHEBI:15378"/>
        <dbReference type="ChEBI" id="CHEBI:28938"/>
        <dbReference type="ChEBI" id="CHEBI:58453"/>
        <dbReference type="ChEBI" id="CHEBI:58614"/>
        <dbReference type="EC" id="3.5.4.26"/>
    </reaction>
</comment>
<dbReference type="Pfam" id="PF01872">
    <property type="entry name" value="RibD_C"/>
    <property type="match status" value="1"/>
</dbReference>
<dbReference type="Proteomes" id="UP001236507">
    <property type="component" value="Unassembled WGS sequence"/>
</dbReference>
<accession>A0ABT6YCU5</accession>
<dbReference type="PANTHER" id="PTHR38011">
    <property type="entry name" value="DIHYDROFOLATE REDUCTASE FAMILY PROTEIN (AFU_ORTHOLOGUE AFUA_8G06820)"/>
    <property type="match status" value="1"/>
</dbReference>
<comment type="similarity">
    <text evidence="4 12">In the N-terminal section; belongs to the cytidine and deoxycytidylate deaminase family.</text>
</comment>
<evidence type="ECO:0000256" key="6">
    <source>
        <dbReference type="ARBA" id="ARBA00022619"/>
    </source>
</evidence>
<evidence type="ECO:0000256" key="1">
    <source>
        <dbReference type="ARBA" id="ARBA00002151"/>
    </source>
</evidence>
<dbReference type="InterPro" id="IPR016192">
    <property type="entry name" value="APOBEC/CMP_deaminase_Zn-bd"/>
</dbReference>
<protein>
    <recommendedName>
        <fullName evidence="12">Riboflavin biosynthesis protein RibD</fullName>
    </recommendedName>
    <domain>
        <recommendedName>
            <fullName evidence="12">Diaminohydroxyphosphoribosylaminopyrimidine deaminase</fullName>
            <shortName evidence="12">DRAP deaminase</shortName>
            <ecNumber evidence="12">3.5.4.26</ecNumber>
        </recommendedName>
        <alternativeName>
            <fullName evidence="12">Riboflavin-specific deaminase</fullName>
        </alternativeName>
    </domain>
    <domain>
        <recommendedName>
            <fullName evidence="12">5-amino-6-(5-phosphoribosylamino)uracil reductase</fullName>
            <ecNumber evidence="12">1.1.1.193</ecNumber>
        </recommendedName>
        <alternativeName>
            <fullName evidence="12">HTP reductase</fullName>
        </alternativeName>
    </domain>
</protein>
<dbReference type="PANTHER" id="PTHR38011:SF7">
    <property type="entry name" value="2,5-DIAMINO-6-RIBOSYLAMINO-4(3H)-PYRIMIDINONE 5'-PHOSPHATE REDUCTASE"/>
    <property type="match status" value="1"/>
</dbReference>
<dbReference type="RefSeq" id="WP_283345826.1">
    <property type="nucleotide sequence ID" value="NZ_JASHIF010000019.1"/>
</dbReference>